<reference evidence="2 3" key="2">
    <citation type="submission" date="2013-04" db="EMBL/GenBank/DDBJ databases">
        <title>Comparative genomics of 12 strains of Erwinia amylovora identifies a pan-genome with a large conserved core and provides insights into host specificity.</title>
        <authorList>
            <person name="Mann R.A."/>
            <person name="Smits T.H.M."/>
            <person name="Buehlmann A."/>
            <person name="Blom J."/>
            <person name="Goesmann A."/>
            <person name="Frey J.E."/>
            <person name="Plummer K.M."/>
            <person name="Beer S.V."/>
            <person name="Luck J."/>
            <person name="Duffy B."/>
            <person name="Rodoni B."/>
        </authorList>
    </citation>
    <scope>NUCLEOTIDE SEQUENCE [LARGE SCALE GENOMIC DNA]</scope>
    <source>
        <strain evidence="3">CFBP 1232</strain>
    </source>
</reference>
<feature type="transmembrane region" description="Helical" evidence="1">
    <location>
        <begin position="31"/>
        <end position="50"/>
    </location>
</feature>
<evidence type="ECO:0000313" key="3">
    <source>
        <dbReference type="Proteomes" id="UP000013111"/>
    </source>
</evidence>
<evidence type="ECO:0000313" key="2">
    <source>
        <dbReference type="EMBL" id="CCO94648.1"/>
    </source>
</evidence>
<protein>
    <submittedName>
        <fullName evidence="2">Uncharacterized protein</fullName>
    </submittedName>
</protein>
<evidence type="ECO:0000256" key="1">
    <source>
        <dbReference type="SAM" id="Phobius"/>
    </source>
</evidence>
<reference evidence="2 3" key="1">
    <citation type="submission" date="2012-11" db="EMBL/GenBank/DDBJ databases">
        <authorList>
            <person name="Linke B."/>
        </authorList>
    </citation>
    <scope>NUCLEOTIDE SEQUENCE [LARGE SCALE GENOMIC DNA]</scope>
    <source>
        <strain evidence="3">CFBP 1232</strain>
    </source>
</reference>
<gene>
    <name evidence="2" type="ORF">BN437_2738</name>
</gene>
<comment type="caution">
    <text evidence="2">The sequence shown here is derived from an EMBL/GenBank/DDBJ whole genome shotgun (WGS) entry which is preliminary data.</text>
</comment>
<dbReference type="Proteomes" id="UP000013111">
    <property type="component" value="Unassembled WGS sequence"/>
</dbReference>
<name>A0A831EKL8_ERWAM</name>
<dbReference type="AlphaFoldDB" id="A0A831EKL8"/>
<keyword evidence="1" id="KW-0472">Membrane</keyword>
<dbReference type="EMBL" id="CAPB01000033">
    <property type="protein sequence ID" value="CCO94648.1"/>
    <property type="molecule type" value="Genomic_DNA"/>
</dbReference>
<keyword evidence="1" id="KW-1133">Transmembrane helix</keyword>
<keyword evidence="1" id="KW-0812">Transmembrane</keyword>
<accession>A0A831EKL8</accession>
<sequence>MQIKLHAKGELFKQQLSVLFLFSRSEQRMRLCKIALFFIITCWQSAISYVL</sequence>
<organism evidence="2 3">
    <name type="scientific">Erwinia amylovora NBRC 12687 = CFBP 1232</name>
    <dbReference type="NCBI Taxonomy" id="1219359"/>
    <lineage>
        <taxon>Bacteria</taxon>
        <taxon>Pseudomonadati</taxon>
        <taxon>Pseudomonadota</taxon>
        <taxon>Gammaproteobacteria</taxon>
        <taxon>Enterobacterales</taxon>
        <taxon>Erwiniaceae</taxon>
        <taxon>Erwinia</taxon>
    </lineage>
</organism>
<proteinExistence type="predicted"/>